<keyword evidence="5" id="KW-0863">Zinc-finger</keyword>
<dbReference type="Pfam" id="PF00665">
    <property type="entry name" value="rve"/>
    <property type="match status" value="1"/>
</dbReference>
<dbReference type="PROSITE" id="PS50158">
    <property type="entry name" value="ZF_CCHC"/>
    <property type="match status" value="1"/>
</dbReference>
<dbReference type="SMART" id="SM00343">
    <property type="entry name" value="ZnF_C2HC"/>
    <property type="match status" value="1"/>
</dbReference>
<evidence type="ECO:0000256" key="2">
    <source>
        <dbReference type="ARBA" id="ARBA00022723"/>
    </source>
</evidence>
<dbReference type="PROSITE" id="PS50994">
    <property type="entry name" value="INTEGRASE"/>
    <property type="match status" value="1"/>
</dbReference>
<accession>A0A0C9QD48</accession>
<evidence type="ECO:0000256" key="1">
    <source>
        <dbReference type="ARBA" id="ARBA00022670"/>
    </source>
</evidence>
<evidence type="ECO:0000259" key="7">
    <source>
        <dbReference type="PROSITE" id="PS50158"/>
    </source>
</evidence>
<dbReference type="CDD" id="cd09272">
    <property type="entry name" value="RNase_HI_RT_Ty1"/>
    <property type="match status" value="1"/>
</dbReference>
<dbReference type="EMBL" id="GBYB01001234">
    <property type="protein sequence ID" value="JAG71001.1"/>
    <property type="molecule type" value="Transcribed_RNA"/>
</dbReference>
<dbReference type="InterPro" id="IPR057670">
    <property type="entry name" value="SH3_retrovirus"/>
</dbReference>
<feature type="region of interest" description="Disordered" evidence="6">
    <location>
        <begin position="254"/>
        <end position="285"/>
    </location>
</feature>
<dbReference type="Pfam" id="PF13976">
    <property type="entry name" value="gag_pre-integrs"/>
    <property type="match status" value="1"/>
</dbReference>
<evidence type="ECO:0000313" key="10">
    <source>
        <dbReference type="EMBL" id="JAG71001.1"/>
    </source>
</evidence>
<protein>
    <submittedName>
        <fullName evidence="10">POLX_0 protein</fullName>
    </submittedName>
    <submittedName>
        <fullName evidence="9">POLX_3 protein</fullName>
    </submittedName>
</protein>
<dbReference type="InterPro" id="IPR013103">
    <property type="entry name" value="RVT_2"/>
</dbReference>
<dbReference type="PANTHER" id="PTHR42648">
    <property type="entry name" value="TRANSPOSASE, PUTATIVE-RELATED"/>
    <property type="match status" value="1"/>
</dbReference>
<name>A0A0C9QD48_9HYME</name>
<feature type="compositionally biased region" description="Acidic residues" evidence="6">
    <location>
        <begin position="783"/>
        <end position="794"/>
    </location>
</feature>
<dbReference type="GO" id="GO:0008270">
    <property type="term" value="F:zinc ion binding"/>
    <property type="evidence" value="ECO:0007669"/>
    <property type="project" value="UniProtKB-KW"/>
</dbReference>
<dbReference type="Pfam" id="PF22936">
    <property type="entry name" value="Pol_BBD"/>
    <property type="match status" value="1"/>
</dbReference>
<dbReference type="InterPro" id="IPR054722">
    <property type="entry name" value="PolX-like_BBD"/>
</dbReference>
<keyword evidence="4" id="KW-0378">Hydrolase</keyword>
<dbReference type="Pfam" id="PF14223">
    <property type="entry name" value="Retrotran_gag_2"/>
    <property type="match status" value="1"/>
</dbReference>
<sequence length="1464" mass="164946">MSGAMINSTRIEALTKENYDTWRMQVEALMIKNDLWEYVTGQNAAPVLRDGADETTQSAYLTKFQKWKKNDMKARSDLILSIHPSELPQVRNLETSREIWQKLESVFASKGPARKATYFKQLFLTRMSEGGDVREHMKKFFDAVDKLAAMEENVSPDLLSIMLLYSLPPSYGDFRVAIESRDKIPDAEALKVKILEEYDVREQNNADGVVGALATRMKSCSKRFNNQSKRVGKSDKQKDGVVCYHCKKPGHIRPTCPERNAGSSLDKDRRKQSRGQSEKGRSDKNDTYLACHGTWRNVFLERSRQVIRNDADEGQVLAKVVELLSRDEDADHVSFHSVFEEVHQATGSGNVISSDKWILDSGCTAHVCGDEEYFDWIDRTIGGRLNLASNDSSQVKGRGTVRLPVASDQGRKVIELRNTLFVPDLRANLISVARITDSGHAVVFTNNSAKVMEPSGKIKLKAGRQGDLYYMQVDEDEETEVSHLAQPSMDVKLWHERMGHLNMKDLSKLLQKVTGNVVKSVDNGTCEVCLKGKMVATPFAKGDGPCSELLRVVHSDVAGPFRVRALNGARYYVSFIDDCSRMCQVYFLKEKSGVLDAFKIFHKSAENQTGHRIKILQTDGGKEFCNRAMDDYLQSFGIERRVTVPRTPEQNGVAERMNRTLMDSARCLLIQSNMSSHFWADAVATASYLRNRSPSSSIKGNIPLEIWTGKLPDLGNIRTFGSKVHVLNKDPSKDKLASRSKEGFFIGYPRETKGYRVWLPNERKSIVTRDIKFLKSTESAAEVNEEQDPFEPEPGELPVAQDDPSLEHACGRQSSSRGSSTNNSSQSSGGTEIRNPSNRGQARRGRGRPSLLRTGSRGRPVKVYCQSRRSTVVDESEESGIPTIVLDETNDDVFEDANISFSVDDSERTLEDAFVSMCPFSGIAEISIDEAMAGGDRAEWKGAIMEEMRSHIRNDTWKIVKRPEGAKVVGCRLVLTNKYDENGTIKRRKARLVAKGYSQRPGIDYHETYAPVARLETLRLMLALSAELNLRVWQYDVVTAYLNGQIDEEIHMEMPPMLAESLEQLAMQENPKSEITDKIEKMRTNLQGGGNCCLLQKALYGLKQAGRQWNQKISDKLLSMGVQQAKSDPCLFHDEKSGHRLLILIYVDDILLASNDDAWRTRIQNELCKEFQMKDLGLAKYCLGLEIRQDVERITLSQQNHIRNLLAHFGMKDCRPVSTPAVLGNKLIEPVEEKSTDWPYREAIGALIYLVTASRPDIANTVSRLAQFTNNPSKEHWISVKRVFRYLAGTINLGIVYHKSSKPIVAYTDADWANCLVNRKSYSGYCYILAGGVISWKSQKQRVVALSSTEAEYISLAEAVKEGLHQRSLLHEMKLFEFSKIVIFVDNTGAVCISQGQVHHPRTKHIDIRHHFIKDVINKGYVEVQYVPTEQNVADVLTKPLSKDLHWKCIESMGLCRINVDIQK</sequence>
<dbReference type="SUPFAM" id="SSF57756">
    <property type="entry name" value="Retrovirus zinc finger-like domains"/>
    <property type="match status" value="1"/>
</dbReference>
<dbReference type="Pfam" id="PF07727">
    <property type="entry name" value="RVT_2"/>
    <property type="match status" value="2"/>
</dbReference>
<dbReference type="InterPro" id="IPR012337">
    <property type="entry name" value="RNaseH-like_sf"/>
</dbReference>
<proteinExistence type="predicted"/>
<dbReference type="InterPro" id="IPR036397">
    <property type="entry name" value="RNaseH_sf"/>
</dbReference>
<feature type="domain" description="CCHC-type" evidence="7">
    <location>
        <begin position="243"/>
        <end position="258"/>
    </location>
</feature>
<feature type="compositionally biased region" description="Low complexity" evidence="6">
    <location>
        <begin position="811"/>
        <end position="831"/>
    </location>
</feature>
<evidence type="ECO:0000259" key="8">
    <source>
        <dbReference type="PROSITE" id="PS50994"/>
    </source>
</evidence>
<keyword evidence="3" id="KW-0064">Aspartyl protease</keyword>
<feature type="compositionally biased region" description="Basic and acidic residues" evidence="6">
    <location>
        <begin position="276"/>
        <end position="285"/>
    </location>
</feature>
<gene>
    <name evidence="10" type="primary">POLX_0</name>
    <name evidence="9" type="synonym">POLX_3</name>
    <name evidence="9" type="ORF">g.28677</name>
    <name evidence="10" type="ORF">g.28684</name>
</gene>
<organism evidence="10">
    <name type="scientific">Fopius arisanus</name>
    <dbReference type="NCBI Taxonomy" id="64838"/>
    <lineage>
        <taxon>Eukaryota</taxon>
        <taxon>Metazoa</taxon>
        <taxon>Ecdysozoa</taxon>
        <taxon>Arthropoda</taxon>
        <taxon>Hexapoda</taxon>
        <taxon>Insecta</taxon>
        <taxon>Pterygota</taxon>
        <taxon>Neoptera</taxon>
        <taxon>Endopterygota</taxon>
        <taxon>Hymenoptera</taxon>
        <taxon>Apocrita</taxon>
        <taxon>Ichneumonoidea</taxon>
        <taxon>Braconidae</taxon>
        <taxon>Opiinae</taxon>
        <taxon>Fopius</taxon>
    </lineage>
</organism>
<dbReference type="PANTHER" id="PTHR42648:SF28">
    <property type="entry name" value="TRANSPOSON-ENCODED PROTEIN WITH RIBONUCLEASE H-LIKE AND RETROVIRUS ZINC FINGER-LIKE DOMAINS"/>
    <property type="match status" value="1"/>
</dbReference>
<keyword evidence="2" id="KW-0479">Metal-binding</keyword>
<dbReference type="GO" id="GO:0042575">
    <property type="term" value="C:DNA polymerase complex"/>
    <property type="evidence" value="ECO:0007669"/>
    <property type="project" value="UniProtKB-ARBA"/>
</dbReference>
<dbReference type="Pfam" id="PF25597">
    <property type="entry name" value="SH3_retrovirus"/>
    <property type="match status" value="1"/>
</dbReference>
<dbReference type="Gene3D" id="3.30.420.10">
    <property type="entry name" value="Ribonuclease H-like superfamily/Ribonuclease H"/>
    <property type="match status" value="1"/>
</dbReference>
<dbReference type="GO" id="GO:0015074">
    <property type="term" value="P:DNA integration"/>
    <property type="evidence" value="ECO:0007669"/>
    <property type="project" value="InterPro"/>
</dbReference>
<dbReference type="SUPFAM" id="SSF53098">
    <property type="entry name" value="Ribonuclease H-like"/>
    <property type="match status" value="1"/>
</dbReference>
<dbReference type="InterPro" id="IPR039537">
    <property type="entry name" value="Retrotran_Ty1/copia-like"/>
</dbReference>
<feature type="domain" description="Integrase catalytic" evidence="8">
    <location>
        <begin position="541"/>
        <end position="711"/>
    </location>
</feature>
<dbReference type="EMBL" id="GBYB01001233">
    <property type="protein sequence ID" value="JAG71000.1"/>
    <property type="molecule type" value="Transcribed_RNA"/>
</dbReference>
<dbReference type="GO" id="GO:0003676">
    <property type="term" value="F:nucleic acid binding"/>
    <property type="evidence" value="ECO:0007669"/>
    <property type="project" value="InterPro"/>
</dbReference>
<keyword evidence="5" id="KW-0862">Zinc</keyword>
<dbReference type="GO" id="GO:0006508">
    <property type="term" value="P:proteolysis"/>
    <property type="evidence" value="ECO:0007669"/>
    <property type="project" value="UniProtKB-KW"/>
</dbReference>
<feature type="region of interest" description="Disordered" evidence="6">
    <location>
        <begin position="779"/>
        <end position="859"/>
    </location>
</feature>
<dbReference type="InterPro" id="IPR043502">
    <property type="entry name" value="DNA/RNA_pol_sf"/>
</dbReference>
<dbReference type="GO" id="GO:0071897">
    <property type="term" value="P:DNA biosynthetic process"/>
    <property type="evidence" value="ECO:0007669"/>
    <property type="project" value="UniProtKB-ARBA"/>
</dbReference>
<dbReference type="InterPro" id="IPR001584">
    <property type="entry name" value="Integrase_cat-core"/>
</dbReference>
<evidence type="ECO:0000256" key="6">
    <source>
        <dbReference type="SAM" id="MobiDB-lite"/>
    </source>
</evidence>
<dbReference type="SUPFAM" id="SSF56672">
    <property type="entry name" value="DNA/RNA polymerases"/>
    <property type="match status" value="1"/>
</dbReference>
<dbReference type="GO" id="GO:0004190">
    <property type="term" value="F:aspartic-type endopeptidase activity"/>
    <property type="evidence" value="ECO:0007669"/>
    <property type="project" value="UniProtKB-KW"/>
</dbReference>
<evidence type="ECO:0000256" key="5">
    <source>
        <dbReference type="PROSITE-ProRule" id="PRU00047"/>
    </source>
</evidence>
<evidence type="ECO:0000313" key="9">
    <source>
        <dbReference type="EMBL" id="JAG71000.1"/>
    </source>
</evidence>
<keyword evidence="1" id="KW-0645">Protease</keyword>
<dbReference type="InterPro" id="IPR036875">
    <property type="entry name" value="Znf_CCHC_sf"/>
</dbReference>
<dbReference type="InterPro" id="IPR025724">
    <property type="entry name" value="GAG-pre-integrase_dom"/>
</dbReference>
<evidence type="ECO:0000256" key="3">
    <source>
        <dbReference type="ARBA" id="ARBA00022750"/>
    </source>
</evidence>
<reference evidence="10" key="1">
    <citation type="submission" date="2015-01" db="EMBL/GenBank/DDBJ databases">
        <title>Transcriptome Assembly of Fopius arisanus.</title>
        <authorList>
            <person name="Geib S."/>
        </authorList>
    </citation>
    <scope>NUCLEOTIDE SEQUENCE</scope>
</reference>
<evidence type="ECO:0000256" key="4">
    <source>
        <dbReference type="ARBA" id="ARBA00022801"/>
    </source>
</evidence>
<dbReference type="InterPro" id="IPR001878">
    <property type="entry name" value="Znf_CCHC"/>
</dbReference>